<name>A0A1H5K9N2_9PSED</name>
<evidence type="ECO:0000313" key="2">
    <source>
        <dbReference type="EMBL" id="SEE61536.1"/>
    </source>
</evidence>
<dbReference type="AlphaFoldDB" id="A0A1H5K9N2"/>
<protein>
    <submittedName>
        <fullName evidence="2">Acetyltransferase (GNAT) family protein</fullName>
    </submittedName>
</protein>
<dbReference type="PROSITE" id="PS51186">
    <property type="entry name" value="GNAT"/>
    <property type="match status" value="1"/>
</dbReference>
<dbReference type="InterPro" id="IPR000182">
    <property type="entry name" value="GNAT_dom"/>
</dbReference>
<dbReference type="Gene3D" id="3.40.630.30">
    <property type="match status" value="1"/>
</dbReference>
<evidence type="ECO:0000259" key="1">
    <source>
        <dbReference type="PROSITE" id="PS51186"/>
    </source>
</evidence>
<dbReference type="RefSeq" id="WP_084323299.1">
    <property type="nucleotide sequence ID" value="NZ_FNTY01000002.1"/>
</dbReference>
<organism evidence="2 3">
    <name type="scientific">Pseudomonas migulae</name>
    <dbReference type="NCBI Taxonomy" id="78543"/>
    <lineage>
        <taxon>Bacteria</taxon>
        <taxon>Pseudomonadati</taxon>
        <taxon>Pseudomonadota</taxon>
        <taxon>Gammaproteobacteria</taxon>
        <taxon>Pseudomonadales</taxon>
        <taxon>Pseudomonadaceae</taxon>
        <taxon>Pseudomonas</taxon>
    </lineage>
</organism>
<dbReference type="InterPro" id="IPR016181">
    <property type="entry name" value="Acyl_CoA_acyltransferase"/>
</dbReference>
<reference evidence="2 3" key="1">
    <citation type="submission" date="2016-10" db="EMBL/GenBank/DDBJ databases">
        <authorList>
            <person name="de Groot N.N."/>
        </authorList>
    </citation>
    <scope>NUCLEOTIDE SEQUENCE [LARGE SCALE GENOMIC DNA]</scope>
    <source>
        <strain evidence="2 3">BS3662</strain>
    </source>
</reference>
<dbReference type="EMBL" id="FNTY01000002">
    <property type="protein sequence ID" value="SEE61536.1"/>
    <property type="molecule type" value="Genomic_DNA"/>
</dbReference>
<dbReference type="Pfam" id="PF00583">
    <property type="entry name" value="Acetyltransf_1"/>
    <property type="match status" value="1"/>
</dbReference>
<proteinExistence type="predicted"/>
<feature type="domain" description="N-acetyltransferase" evidence="1">
    <location>
        <begin position="31"/>
        <end position="172"/>
    </location>
</feature>
<evidence type="ECO:0000313" key="3">
    <source>
        <dbReference type="Proteomes" id="UP000198985"/>
    </source>
</evidence>
<keyword evidence="2" id="KW-0808">Transferase</keyword>
<dbReference type="CDD" id="cd04301">
    <property type="entry name" value="NAT_SF"/>
    <property type="match status" value="1"/>
</dbReference>
<accession>A0A1H5K9N2</accession>
<gene>
    <name evidence="2" type="ORF">SAMN04490194_3088</name>
</gene>
<dbReference type="SUPFAM" id="SSF55729">
    <property type="entry name" value="Acyl-CoA N-acyltransferases (Nat)"/>
    <property type="match status" value="1"/>
</dbReference>
<sequence length="172" mass="19299">MFAAKSPGDWHGWVNANEKSRIDVLENGRPVLIRQVAQTDRAREHALVQRWSPASRHAFLLGQQHELREGQACIALVHENGRLIEIGASRYAAMGEYQFECAVTVAAAWKRLGLGTLLMEHLIDAARKNGVHLMYSVGASSNAPLRDLARFLGFEAHDDPFDPHKVIHRLYL</sequence>
<dbReference type="GO" id="GO:0016747">
    <property type="term" value="F:acyltransferase activity, transferring groups other than amino-acyl groups"/>
    <property type="evidence" value="ECO:0007669"/>
    <property type="project" value="InterPro"/>
</dbReference>
<dbReference type="Proteomes" id="UP000198985">
    <property type="component" value="Unassembled WGS sequence"/>
</dbReference>